<reference evidence="2 3" key="1">
    <citation type="submission" date="2019-02" db="EMBL/GenBank/DDBJ databases">
        <title>Sequencing the genomes of 1000 actinobacteria strains.</title>
        <authorList>
            <person name="Klenk H.-P."/>
        </authorList>
    </citation>
    <scope>NUCLEOTIDE SEQUENCE [LARGE SCALE GENOMIC DNA]</scope>
    <source>
        <strain evidence="2 3">DSM 45162</strain>
    </source>
</reference>
<evidence type="ECO:0000313" key="3">
    <source>
        <dbReference type="Proteomes" id="UP000292564"/>
    </source>
</evidence>
<dbReference type="RefSeq" id="WP_130511751.1">
    <property type="nucleotide sequence ID" value="NZ_SHKY01000001.1"/>
</dbReference>
<evidence type="ECO:0000256" key="1">
    <source>
        <dbReference type="SAM" id="SignalP"/>
    </source>
</evidence>
<evidence type="ECO:0000313" key="2">
    <source>
        <dbReference type="EMBL" id="RZU53244.1"/>
    </source>
</evidence>
<proteinExistence type="predicted"/>
<feature type="signal peptide" evidence="1">
    <location>
        <begin position="1"/>
        <end position="23"/>
    </location>
</feature>
<comment type="caution">
    <text evidence="2">The sequence shown here is derived from an EMBL/GenBank/DDBJ whole genome shotgun (WGS) entry which is preliminary data.</text>
</comment>
<keyword evidence="3" id="KW-1185">Reference proteome</keyword>
<dbReference type="AlphaFoldDB" id="A0A4Q7ZR16"/>
<accession>A0A4Q7ZR16</accession>
<sequence length="141" mass="15311">MRRLTYALPILAAALSTAPAPTAASATGHGQGHRGCVSVRPDVGFYQAGRVATEILTVPDSPCRTISVSHVKDPASPSDRCQTFLVGFYPLVNGSLTYTDPVTACGPRRTVLARDVPNGTRYIVLYDVDYLEQRIQFRVHH</sequence>
<dbReference type="OrthoDB" id="3297513at2"/>
<dbReference type="EMBL" id="SHKY01000001">
    <property type="protein sequence ID" value="RZU53244.1"/>
    <property type="molecule type" value="Genomic_DNA"/>
</dbReference>
<protein>
    <recommendedName>
        <fullName evidence="4">Subtilisin inhibitor-like</fullName>
    </recommendedName>
</protein>
<evidence type="ECO:0008006" key="4">
    <source>
        <dbReference type="Google" id="ProtNLM"/>
    </source>
</evidence>
<keyword evidence="1" id="KW-0732">Signal</keyword>
<organism evidence="2 3">
    <name type="scientific">Krasilnikovia cinnamomea</name>
    <dbReference type="NCBI Taxonomy" id="349313"/>
    <lineage>
        <taxon>Bacteria</taxon>
        <taxon>Bacillati</taxon>
        <taxon>Actinomycetota</taxon>
        <taxon>Actinomycetes</taxon>
        <taxon>Micromonosporales</taxon>
        <taxon>Micromonosporaceae</taxon>
        <taxon>Krasilnikovia</taxon>
    </lineage>
</organism>
<name>A0A4Q7ZR16_9ACTN</name>
<feature type="chain" id="PRO_5039027450" description="Subtilisin inhibitor-like" evidence="1">
    <location>
        <begin position="24"/>
        <end position="141"/>
    </location>
</feature>
<gene>
    <name evidence="2" type="ORF">EV385_5147</name>
</gene>
<dbReference type="Proteomes" id="UP000292564">
    <property type="component" value="Unassembled WGS sequence"/>
</dbReference>